<evidence type="ECO:0000256" key="5">
    <source>
        <dbReference type="SAM" id="Phobius"/>
    </source>
</evidence>
<dbReference type="Pfam" id="PF01284">
    <property type="entry name" value="MARVEL"/>
    <property type="match status" value="1"/>
</dbReference>
<feature type="transmembrane region" description="Helical" evidence="5">
    <location>
        <begin position="67"/>
        <end position="89"/>
    </location>
</feature>
<dbReference type="OrthoDB" id="5325022at2759"/>
<organism evidence="7 8">
    <name type="scientific">Phialocephala subalpina</name>
    <dbReference type="NCBI Taxonomy" id="576137"/>
    <lineage>
        <taxon>Eukaryota</taxon>
        <taxon>Fungi</taxon>
        <taxon>Dikarya</taxon>
        <taxon>Ascomycota</taxon>
        <taxon>Pezizomycotina</taxon>
        <taxon>Leotiomycetes</taxon>
        <taxon>Helotiales</taxon>
        <taxon>Mollisiaceae</taxon>
        <taxon>Phialocephala</taxon>
        <taxon>Phialocephala fortinii species complex</taxon>
    </lineage>
</organism>
<feature type="domain" description="MARVEL" evidence="6">
    <location>
        <begin position="27"/>
        <end position="181"/>
    </location>
</feature>
<keyword evidence="4 5" id="KW-0472">Membrane</keyword>
<feature type="transmembrane region" description="Helical" evidence="5">
    <location>
        <begin position="101"/>
        <end position="122"/>
    </location>
</feature>
<comment type="subcellular location">
    <subcellularLocation>
        <location evidence="1">Membrane</location>
        <topology evidence="1">Multi-pass membrane protein</topology>
    </subcellularLocation>
</comment>
<dbReference type="AlphaFoldDB" id="A0A1L7XT54"/>
<reference evidence="7 8" key="1">
    <citation type="submission" date="2016-03" db="EMBL/GenBank/DDBJ databases">
        <authorList>
            <person name="Ploux O."/>
        </authorList>
    </citation>
    <scope>NUCLEOTIDE SEQUENCE [LARGE SCALE GENOMIC DNA]</scope>
    <source>
        <strain evidence="7 8">UAMH 11012</strain>
    </source>
</reference>
<dbReference type="PANTHER" id="PTHR37451">
    <property type="entry name" value="MARVEL DOMAIN"/>
    <property type="match status" value="1"/>
</dbReference>
<dbReference type="InterPro" id="IPR008253">
    <property type="entry name" value="Marvel"/>
</dbReference>
<sequence>MVNYHENVYVRRGVDGRSHIPALPFWMAIIRVVQLLLAFLVLILTAYSSATFGGSSTNGDLVIQTLFPGYNMSFFTFAWTALFLLYIFLTPLVFPKFYLSYAHLGLEFVTVVFWLTTFALLADECKWWVVEQDSLEAIKDEYKGFSSDYDGEVNRLLSACKASRAATGIAAIVWLLFMVMFGFAVYFWIKHHEEHGETELSFAHGRGPTGDVEAAQIEKTHAPVELHNVQGQPQHPAPVA</sequence>
<feature type="transmembrane region" description="Helical" evidence="5">
    <location>
        <begin position="21"/>
        <end position="47"/>
    </location>
</feature>
<name>A0A1L7XT54_9HELO</name>
<dbReference type="EMBL" id="FJOG01000052">
    <property type="protein sequence ID" value="CZR68210.1"/>
    <property type="molecule type" value="Genomic_DNA"/>
</dbReference>
<evidence type="ECO:0000256" key="3">
    <source>
        <dbReference type="ARBA" id="ARBA00022989"/>
    </source>
</evidence>
<evidence type="ECO:0000313" key="7">
    <source>
        <dbReference type="EMBL" id="CZR68210.1"/>
    </source>
</evidence>
<dbReference type="STRING" id="576137.A0A1L7XT54"/>
<evidence type="ECO:0000256" key="1">
    <source>
        <dbReference type="ARBA" id="ARBA00004141"/>
    </source>
</evidence>
<keyword evidence="8" id="KW-1185">Reference proteome</keyword>
<evidence type="ECO:0000313" key="8">
    <source>
        <dbReference type="Proteomes" id="UP000184330"/>
    </source>
</evidence>
<dbReference type="GO" id="GO:0016020">
    <property type="term" value="C:membrane"/>
    <property type="evidence" value="ECO:0007669"/>
    <property type="project" value="UniProtKB-SubCell"/>
</dbReference>
<feature type="transmembrane region" description="Helical" evidence="5">
    <location>
        <begin position="165"/>
        <end position="189"/>
    </location>
</feature>
<keyword evidence="3 5" id="KW-1133">Transmembrane helix</keyword>
<protein>
    <recommendedName>
        <fullName evidence="6">MARVEL domain-containing protein</fullName>
    </recommendedName>
</protein>
<dbReference type="Proteomes" id="UP000184330">
    <property type="component" value="Unassembled WGS sequence"/>
</dbReference>
<accession>A0A1L7XT54</accession>
<evidence type="ECO:0000256" key="2">
    <source>
        <dbReference type="ARBA" id="ARBA00022692"/>
    </source>
</evidence>
<proteinExistence type="predicted"/>
<gene>
    <name evidence="7" type="ORF">PAC_18109</name>
</gene>
<dbReference type="PANTHER" id="PTHR37451:SF1">
    <property type="entry name" value="MARVEL DOMAIN-CONTAINING PROTEIN"/>
    <property type="match status" value="1"/>
</dbReference>
<evidence type="ECO:0000256" key="4">
    <source>
        <dbReference type="ARBA" id="ARBA00023136"/>
    </source>
</evidence>
<keyword evidence="2 5" id="KW-0812">Transmembrane</keyword>
<evidence type="ECO:0000259" key="6">
    <source>
        <dbReference type="Pfam" id="PF01284"/>
    </source>
</evidence>